<dbReference type="AlphaFoldDB" id="A0A422MS00"/>
<evidence type="ECO:0000313" key="4">
    <source>
        <dbReference type="Proteomes" id="UP000284403"/>
    </source>
</evidence>
<feature type="compositionally biased region" description="Basic and acidic residues" evidence="1">
    <location>
        <begin position="1"/>
        <end position="11"/>
    </location>
</feature>
<name>A0A422MS00_9TRYP</name>
<feature type="region of interest" description="Disordered" evidence="1">
    <location>
        <begin position="1"/>
        <end position="54"/>
    </location>
</feature>
<dbReference type="InterPro" id="IPR056000">
    <property type="entry name" value="DUF7578"/>
</dbReference>
<gene>
    <name evidence="3" type="ORF">Tco025E_09867</name>
</gene>
<evidence type="ECO:0000313" key="3">
    <source>
        <dbReference type="EMBL" id="RNE95951.1"/>
    </source>
</evidence>
<accession>A0A422MS00</accession>
<keyword evidence="4" id="KW-1185">Reference proteome</keyword>
<proteinExistence type="predicted"/>
<sequence length="109" mass="12431">MSGRSEEELHASAETPANDVPRGQRHARAEPERSDSTAPPAQRRRVDEAPARQRWTLTSTVKDVLLEGVDATEQMTLNDFISKYVGSRFVVDEGRGVKMWMFARRPERY</sequence>
<protein>
    <submittedName>
        <fullName evidence="3">Retrotransposon hot spot (RHS) protein</fullName>
    </submittedName>
</protein>
<organism evidence="3 4">
    <name type="scientific">Trypanosoma conorhini</name>
    <dbReference type="NCBI Taxonomy" id="83891"/>
    <lineage>
        <taxon>Eukaryota</taxon>
        <taxon>Discoba</taxon>
        <taxon>Euglenozoa</taxon>
        <taxon>Kinetoplastea</taxon>
        <taxon>Metakinetoplastina</taxon>
        <taxon>Trypanosomatida</taxon>
        <taxon>Trypanosomatidae</taxon>
        <taxon>Trypanosoma</taxon>
    </lineage>
</organism>
<comment type="caution">
    <text evidence="3">The sequence shown here is derived from an EMBL/GenBank/DDBJ whole genome shotgun (WGS) entry which is preliminary data.</text>
</comment>
<reference evidence="3 4" key="1">
    <citation type="journal article" date="2018" name="BMC Genomics">
        <title>Genomic comparison of Trypanosoma conorhini and Trypanosoma rangeli to Trypanosoma cruzi strains of high and low virulence.</title>
        <authorList>
            <person name="Bradwell K.R."/>
            <person name="Koparde V.N."/>
            <person name="Matveyev A.V."/>
            <person name="Serrano M.G."/>
            <person name="Alves J.M."/>
            <person name="Parikh H."/>
            <person name="Huang B."/>
            <person name="Lee V."/>
            <person name="Espinosa-Alvarez O."/>
            <person name="Ortiz P.A."/>
            <person name="Costa-Martins A.G."/>
            <person name="Teixeira M.M."/>
            <person name="Buck G.A."/>
        </authorList>
    </citation>
    <scope>NUCLEOTIDE SEQUENCE [LARGE SCALE GENOMIC DNA]</scope>
    <source>
        <strain evidence="3 4">025E</strain>
    </source>
</reference>
<dbReference type="RefSeq" id="XP_029223208.1">
    <property type="nucleotide sequence ID" value="XM_029376670.1"/>
</dbReference>
<dbReference type="GeneID" id="40323478"/>
<feature type="non-terminal residue" evidence="3">
    <location>
        <position position="109"/>
    </location>
</feature>
<evidence type="ECO:0000256" key="1">
    <source>
        <dbReference type="SAM" id="MobiDB-lite"/>
    </source>
</evidence>
<feature type="domain" description="DUF7578" evidence="2">
    <location>
        <begin position="72"/>
        <end position="109"/>
    </location>
</feature>
<evidence type="ECO:0000259" key="2">
    <source>
        <dbReference type="Pfam" id="PF24466"/>
    </source>
</evidence>
<dbReference type="EMBL" id="MKKU01001342">
    <property type="protein sequence ID" value="RNE95951.1"/>
    <property type="molecule type" value="Genomic_DNA"/>
</dbReference>
<dbReference type="Proteomes" id="UP000284403">
    <property type="component" value="Unassembled WGS sequence"/>
</dbReference>
<dbReference type="Pfam" id="PF24466">
    <property type="entry name" value="DUF7578"/>
    <property type="match status" value="1"/>
</dbReference>
<dbReference type="OrthoDB" id="252899at2759"/>